<dbReference type="SUPFAM" id="SSF52540">
    <property type="entry name" value="P-loop containing nucleoside triphosphate hydrolases"/>
    <property type="match status" value="1"/>
</dbReference>
<reference evidence="1 2" key="1">
    <citation type="submission" date="2018-12" db="EMBL/GenBank/DDBJ databases">
        <authorList>
            <person name="Yang Y."/>
        </authorList>
    </citation>
    <scope>NUCLEOTIDE SEQUENCE [LARGE SCALE GENOMIC DNA]</scope>
    <source>
        <strain evidence="1 2">GSF71</strain>
    </source>
</reference>
<dbReference type="AlphaFoldDB" id="A0A433J256"/>
<protein>
    <submittedName>
        <fullName evidence="1">Uncharacterized protein</fullName>
    </submittedName>
</protein>
<dbReference type="Proteomes" id="UP000280346">
    <property type="component" value="Unassembled WGS sequence"/>
</dbReference>
<keyword evidence="2" id="KW-1185">Reference proteome</keyword>
<dbReference type="Pfam" id="PF13481">
    <property type="entry name" value="AAA_25"/>
    <property type="match status" value="1"/>
</dbReference>
<dbReference type="InterPro" id="IPR027417">
    <property type="entry name" value="P-loop_NTPase"/>
</dbReference>
<dbReference type="RefSeq" id="WP_127003371.1">
    <property type="nucleotide sequence ID" value="NZ_JBNPXW010000005.1"/>
</dbReference>
<gene>
    <name evidence="1" type="ORF">EJ913_25850</name>
</gene>
<dbReference type="Gene3D" id="3.40.50.300">
    <property type="entry name" value="P-loop containing nucleotide triphosphate hydrolases"/>
    <property type="match status" value="1"/>
</dbReference>
<comment type="caution">
    <text evidence="1">The sequence shown here is derived from an EMBL/GenBank/DDBJ whole genome shotgun (WGS) entry which is preliminary data.</text>
</comment>
<evidence type="ECO:0000313" key="1">
    <source>
        <dbReference type="EMBL" id="RUQ65172.1"/>
    </source>
</evidence>
<proteinExistence type="predicted"/>
<name>A0A433J256_9PROT</name>
<evidence type="ECO:0000313" key="2">
    <source>
        <dbReference type="Proteomes" id="UP000280346"/>
    </source>
</evidence>
<organism evidence="1 2">
    <name type="scientific">Azospirillum doebereinerae</name>
    <dbReference type="NCBI Taxonomy" id="92933"/>
    <lineage>
        <taxon>Bacteria</taxon>
        <taxon>Pseudomonadati</taxon>
        <taxon>Pseudomonadota</taxon>
        <taxon>Alphaproteobacteria</taxon>
        <taxon>Rhodospirillales</taxon>
        <taxon>Azospirillaceae</taxon>
        <taxon>Azospirillum</taxon>
    </lineage>
</organism>
<dbReference type="EMBL" id="RZIJ01000027">
    <property type="protein sequence ID" value="RUQ65172.1"/>
    <property type="molecule type" value="Genomic_DNA"/>
</dbReference>
<sequence length="380" mass="42159">MNNVTPLPKRSRIEPFEVFYPSQWAGKKAPPRDWVVDGAMLRGTVCLFSGDSGLGKSLLMQQLLTCAALGRDWLGMGVDPCKTYGMFCEDPMDELQRRQEDINRHLGADAGDLELRMAITSRVGKDNALMTFNRRTDQGETTPLYDQLRTHVLDQGAQIVVIDTAAQVFNGVEINRGQVTTFVNALARIAMEINGTVILTSHPSTQGMQSGTGSSGSTAWKATVRCHMYLKRPKGWDEEDEEQADDRVLKTMKSNYGKAGVGAKLRWVEGVFTPMDHPQPARSLIDRIDADNRLVDALRYLVKQGNRVAMDPNSRNSFATLARRLPSCKDLTWQFIADAQTRLIDAGKIVVVEMGPPSRCFAFLRTLDTKYPGEQAGETG</sequence>
<accession>A0A433J256</accession>
<dbReference type="OrthoDB" id="9763644at2"/>